<sequence length="864" mass="97622">MQAPKEGGDIVAGQHDLWYNDIESCKEAIEVIKQRIDHGEQDCTTIPKLTSTIKGIEERLQGVDAKLDRLEEEEVKSKLLGPVQVPVCNELATVDNSTNSVLHTFNEKLIAQEQAIIKQIFKHVDTLLTAQANLMAGARDEDQKKMAGLVRNEINNLHRELLIQNASHDVTMMKNQVDPLASEIQDLKSMVQALESTVETQRNTIELCSQKVELLEEVPQISLLKDTGDDMEIEKPEDLLERRVSAVESSLFSVEAEAQREALDAEKFGRFQEKMLTLIKAMVEESSQTKLAEGLGDQSMITESEEPKLDLEEEFNSRFSAFRKTIDDHVEKQIAITIERKAVQEKTSDVSEDLKLRDEENRRQISDQAKAIDNISAGLSHPNRAHSGTPQKPSEVEFGERESPHSEPANDGRHLLIHQVSGGDLQWEARAADSIDADQIERLNPPGDHQFVDVLQGVSRSHVQVSVLMDQRTSNSQTASDLEGATRSSLTNPIEQHSQSSSQGSVPVANPANHPSFSQTSSNYDGAIRSSFANPRGQDSQSSFPASVAMHNSENHTSPSRTPSHLEGETSHTRNNQPRITSVPKRTQKWRKSSITPQKPKGPTLRKERLSMSSQAKEADEQTASQVQKHFRLMAGVDRRKADFPRSPTREELEKLPKLAVDYETAPLGEAARNLIRPDQLQPTWKDEEMELIAKGMLPYCRRRLQQYGLPYVGLSTDQGDAQGEDWNRRVLAFCTDTFNKAYAGQEYHIVDHDPQRIMKLMKAHIEYRVKHMRKYNNQIDALQMVQKRDRQQQRCLRLARRRREVCELTDSSPFSRFSGLFEDERLCSSDESDDDVLNEDRARRMSKASWTETGEAYAFKPPT</sequence>
<dbReference type="RefSeq" id="XP_007408082.1">
    <property type="nucleotide sequence ID" value="XM_007408020.1"/>
</dbReference>
<proteinExistence type="predicted"/>
<feature type="region of interest" description="Disordered" evidence="1">
    <location>
        <begin position="377"/>
        <end position="412"/>
    </location>
</feature>
<dbReference type="EMBL" id="GL883100">
    <property type="protein sequence ID" value="EGG08496.1"/>
    <property type="molecule type" value="Genomic_DNA"/>
</dbReference>
<protein>
    <submittedName>
        <fullName evidence="2">Uncharacterized protein</fullName>
    </submittedName>
</protein>
<dbReference type="AlphaFoldDB" id="F4RGE7"/>
<feature type="compositionally biased region" description="Polar residues" evidence="1">
    <location>
        <begin position="471"/>
        <end position="505"/>
    </location>
</feature>
<dbReference type="GeneID" id="18933566"/>
<gene>
    <name evidence="2" type="ORF">MELLADRAFT_84670</name>
</gene>
<feature type="region of interest" description="Disordered" evidence="1">
    <location>
        <begin position="828"/>
        <end position="864"/>
    </location>
</feature>
<name>F4RGE7_MELLP</name>
<evidence type="ECO:0000313" key="3">
    <source>
        <dbReference type="Proteomes" id="UP000001072"/>
    </source>
</evidence>
<dbReference type="Proteomes" id="UP000001072">
    <property type="component" value="Unassembled WGS sequence"/>
</dbReference>
<keyword evidence="3" id="KW-1185">Reference proteome</keyword>
<dbReference type="KEGG" id="mlr:MELLADRAFT_84670"/>
<evidence type="ECO:0000256" key="1">
    <source>
        <dbReference type="SAM" id="MobiDB-lite"/>
    </source>
</evidence>
<reference evidence="3" key="1">
    <citation type="journal article" date="2011" name="Proc. Natl. Acad. Sci. U.S.A.">
        <title>Obligate biotrophy features unraveled by the genomic analysis of rust fungi.</title>
        <authorList>
            <person name="Duplessis S."/>
            <person name="Cuomo C.A."/>
            <person name="Lin Y.-C."/>
            <person name="Aerts A."/>
            <person name="Tisserant E."/>
            <person name="Veneault-Fourrey C."/>
            <person name="Joly D.L."/>
            <person name="Hacquard S."/>
            <person name="Amselem J."/>
            <person name="Cantarel B.L."/>
            <person name="Chiu R."/>
            <person name="Coutinho P.M."/>
            <person name="Feau N."/>
            <person name="Field M."/>
            <person name="Frey P."/>
            <person name="Gelhaye E."/>
            <person name="Goldberg J."/>
            <person name="Grabherr M.G."/>
            <person name="Kodira C.D."/>
            <person name="Kohler A."/>
            <person name="Kuees U."/>
            <person name="Lindquist E.A."/>
            <person name="Lucas S.M."/>
            <person name="Mago R."/>
            <person name="Mauceli E."/>
            <person name="Morin E."/>
            <person name="Murat C."/>
            <person name="Pangilinan J.L."/>
            <person name="Park R."/>
            <person name="Pearson M."/>
            <person name="Quesneville H."/>
            <person name="Rouhier N."/>
            <person name="Sakthikumar S."/>
            <person name="Salamov A.A."/>
            <person name="Schmutz J."/>
            <person name="Selles B."/>
            <person name="Shapiro H."/>
            <person name="Tanguay P."/>
            <person name="Tuskan G.A."/>
            <person name="Henrissat B."/>
            <person name="Van de Peer Y."/>
            <person name="Rouze P."/>
            <person name="Ellis J.G."/>
            <person name="Dodds P.N."/>
            <person name="Schein J.E."/>
            <person name="Zhong S."/>
            <person name="Hamelin R.C."/>
            <person name="Grigoriev I.V."/>
            <person name="Szabo L.J."/>
            <person name="Martin F."/>
        </authorList>
    </citation>
    <scope>NUCLEOTIDE SEQUENCE [LARGE SCALE GENOMIC DNA]</scope>
    <source>
        <strain evidence="3">98AG31 / pathotype 3-4-7</strain>
    </source>
</reference>
<evidence type="ECO:0000313" key="2">
    <source>
        <dbReference type="EMBL" id="EGG08496.1"/>
    </source>
</evidence>
<feature type="compositionally biased region" description="Basic and acidic residues" evidence="1">
    <location>
        <begin position="394"/>
        <end position="412"/>
    </location>
</feature>
<feature type="region of interest" description="Disordered" evidence="1">
    <location>
        <begin position="470"/>
        <end position="627"/>
    </location>
</feature>
<dbReference type="InParanoid" id="F4RGE7"/>
<feature type="compositionally biased region" description="Polar residues" evidence="1">
    <location>
        <begin position="531"/>
        <end position="563"/>
    </location>
</feature>
<dbReference type="HOGENOM" id="CLU_331516_0_0_1"/>
<accession>F4RGE7</accession>
<dbReference type="STRING" id="747676.F4RGE7"/>
<organism evidence="3">
    <name type="scientific">Melampsora larici-populina (strain 98AG31 / pathotype 3-4-7)</name>
    <name type="common">Poplar leaf rust fungus</name>
    <dbReference type="NCBI Taxonomy" id="747676"/>
    <lineage>
        <taxon>Eukaryota</taxon>
        <taxon>Fungi</taxon>
        <taxon>Dikarya</taxon>
        <taxon>Basidiomycota</taxon>
        <taxon>Pucciniomycotina</taxon>
        <taxon>Pucciniomycetes</taxon>
        <taxon>Pucciniales</taxon>
        <taxon>Melampsoraceae</taxon>
        <taxon>Melampsora</taxon>
    </lineage>
</organism>
<dbReference type="VEuPathDB" id="FungiDB:MELLADRAFT_84670"/>
<feature type="compositionally biased region" description="Polar residues" evidence="1">
    <location>
        <begin position="513"/>
        <end position="524"/>
    </location>
</feature>
<feature type="compositionally biased region" description="Polar residues" evidence="1">
    <location>
        <begin position="611"/>
        <end position="627"/>
    </location>
</feature>
<dbReference type="OrthoDB" id="10307958at2759"/>